<keyword evidence="3" id="KW-0004">4Fe-4S</keyword>
<dbReference type="AlphaFoldDB" id="A0A2M7W2Q4"/>
<evidence type="ECO:0000256" key="7">
    <source>
        <dbReference type="ARBA" id="ARBA00023004"/>
    </source>
</evidence>
<comment type="cofactor">
    <cofactor evidence="1">
        <name>[4Fe-4S] cluster</name>
        <dbReference type="ChEBI" id="CHEBI:49883"/>
    </cofactor>
</comment>
<evidence type="ECO:0000256" key="6">
    <source>
        <dbReference type="ARBA" id="ARBA00023002"/>
    </source>
</evidence>
<evidence type="ECO:0000256" key="5">
    <source>
        <dbReference type="ARBA" id="ARBA00022723"/>
    </source>
</evidence>
<evidence type="ECO:0000256" key="8">
    <source>
        <dbReference type="ARBA" id="ARBA00023014"/>
    </source>
</evidence>
<dbReference type="GO" id="GO:0016491">
    <property type="term" value="F:oxidoreductase activity"/>
    <property type="evidence" value="ECO:0007669"/>
    <property type="project" value="UniProtKB-KW"/>
</dbReference>
<dbReference type="SUPFAM" id="SSF102114">
    <property type="entry name" value="Radical SAM enzymes"/>
    <property type="match status" value="1"/>
</dbReference>
<proteinExistence type="inferred from homology"/>
<dbReference type="Proteomes" id="UP000228952">
    <property type="component" value="Unassembled WGS sequence"/>
</dbReference>
<evidence type="ECO:0000256" key="1">
    <source>
        <dbReference type="ARBA" id="ARBA00001966"/>
    </source>
</evidence>
<keyword evidence="5" id="KW-0479">Metal-binding</keyword>
<organism evidence="9 10">
    <name type="scientific">Candidatus Dojkabacteria bacterium CG_4_10_14_0_2_um_filter_Dojkabacteria_WS6_41_15</name>
    <dbReference type="NCBI Taxonomy" id="2014249"/>
    <lineage>
        <taxon>Bacteria</taxon>
        <taxon>Candidatus Dojkabacteria</taxon>
    </lineage>
</organism>
<dbReference type="Gene3D" id="3.20.20.70">
    <property type="entry name" value="Aldolase class I"/>
    <property type="match status" value="1"/>
</dbReference>
<dbReference type="GO" id="GO:0016829">
    <property type="term" value="F:lyase activity"/>
    <property type="evidence" value="ECO:0007669"/>
    <property type="project" value="UniProtKB-KW"/>
</dbReference>
<evidence type="ECO:0000256" key="4">
    <source>
        <dbReference type="ARBA" id="ARBA00022691"/>
    </source>
</evidence>
<protein>
    <submittedName>
        <fullName evidence="9">Pyruvate formate-lyase 1-activating enzyme</fullName>
    </submittedName>
</protein>
<keyword evidence="7" id="KW-0408">Iron</keyword>
<dbReference type="SFLD" id="SFLDS00029">
    <property type="entry name" value="Radical_SAM"/>
    <property type="match status" value="1"/>
</dbReference>
<keyword evidence="9" id="KW-0456">Lyase</keyword>
<dbReference type="Pfam" id="PF13353">
    <property type="entry name" value="Fer4_12"/>
    <property type="match status" value="1"/>
</dbReference>
<dbReference type="InterPro" id="IPR013785">
    <property type="entry name" value="Aldolase_TIM"/>
</dbReference>
<feature type="non-terminal residue" evidence="9">
    <location>
        <position position="42"/>
    </location>
</feature>
<comment type="caution">
    <text evidence="9">The sequence shown here is derived from an EMBL/GenBank/DDBJ whole genome shotgun (WGS) entry which is preliminary data.</text>
</comment>
<sequence>MVGKVHSIESFGTLDGPGVRTVVFLQGCPNRCKFCHNPDSVL</sequence>
<evidence type="ECO:0000313" key="9">
    <source>
        <dbReference type="EMBL" id="PJA13877.1"/>
    </source>
</evidence>
<gene>
    <name evidence="9" type="ORF">COX64_02655</name>
</gene>
<dbReference type="InterPro" id="IPR058240">
    <property type="entry name" value="rSAM_sf"/>
</dbReference>
<dbReference type="GO" id="GO:0051539">
    <property type="term" value="F:4 iron, 4 sulfur cluster binding"/>
    <property type="evidence" value="ECO:0007669"/>
    <property type="project" value="UniProtKB-KW"/>
</dbReference>
<evidence type="ECO:0000313" key="10">
    <source>
        <dbReference type="Proteomes" id="UP000228952"/>
    </source>
</evidence>
<dbReference type="GO" id="GO:0046872">
    <property type="term" value="F:metal ion binding"/>
    <property type="evidence" value="ECO:0007669"/>
    <property type="project" value="UniProtKB-KW"/>
</dbReference>
<evidence type="ECO:0000256" key="3">
    <source>
        <dbReference type="ARBA" id="ARBA00022485"/>
    </source>
</evidence>
<dbReference type="PROSITE" id="PS01087">
    <property type="entry name" value="RADICAL_ACTIVATING"/>
    <property type="match status" value="1"/>
</dbReference>
<comment type="similarity">
    <text evidence="2">Belongs to the organic radical-activating enzymes family.</text>
</comment>
<keyword evidence="8" id="KW-0411">Iron-sulfur</keyword>
<accession>A0A2M7W2Q4</accession>
<keyword evidence="6" id="KW-0560">Oxidoreductase</keyword>
<dbReference type="EMBL" id="PFQB01000072">
    <property type="protein sequence ID" value="PJA13877.1"/>
    <property type="molecule type" value="Genomic_DNA"/>
</dbReference>
<keyword evidence="4" id="KW-0949">S-adenosyl-L-methionine</keyword>
<evidence type="ECO:0000256" key="2">
    <source>
        <dbReference type="ARBA" id="ARBA00009777"/>
    </source>
</evidence>
<keyword evidence="9" id="KW-0670">Pyruvate</keyword>
<name>A0A2M7W2Q4_9BACT</name>
<reference evidence="10" key="1">
    <citation type="submission" date="2017-09" db="EMBL/GenBank/DDBJ databases">
        <title>Depth-based differentiation of microbial function through sediment-hosted aquifers and enrichment of novel symbionts in the deep terrestrial subsurface.</title>
        <authorList>
            <person name="Probst A.J."/>
            <person name="Ladd B."/>
            <person name="Jarett J.K."/>
            <person name="Geller-Mcgrath D.E."/>
            <person name="Sieber C.M.K."/>
            <person name="Emerson J.B."/>
            <person name="Anantharaman K."/>
            <person name="Thomas B.C."/>
            <person name="Malmstrom R."/>
            <person name="Stieglmeier M."/>
            <person name="Klingl A."/>
            <person name="Woyke T."/>
            <person name="Ryan C.M."/>
            <person name="Banfield J.F."/>
        </authorList>
    </citation>
    <scope>NUCLEOTIDE SEQUENCE [LARGE SCALE GENOMIC DNA]</scope>
</reference>
<dbReference type="InterPro" id="IPR007197">
    <property type="entry name" value="rSAM"/>
</dbReference>
<dbReference type="InterPro" id="IPR001989">
    <property type="entry name" value="Radical_activat_CS"/>
</dbReference>